<dbReference type="EMBL" id="JAUEPP010000001">
    <property type="protein sequence ID" value="KAK3355814.1"/>
    <property type="molecule type" value="Genomic_DNA"/>
</dbReference>
<comment type="caution">
    <text evidence="2">The sequence shown here is derived from an EMBL/GenBank/DDBJ whole genome shotgun (WGS) entry which is preliminary data.</text>
</comment>
<keyword evidence="3" id="KW-1185">Reference proteome</keyword>
<evidence type="ECO:0000313" key="3">
    <source>
        <dbReference type="Proteomes" id="UP001278500"/>
    </source>
</evidence>
<keyword evidence="1" id="KW-1133">Transmembrane helix</keyword>
<dbReference type="Pfam" id="PF11374">
    <property type="entry name" value="DUF3176"/>
    <property type="match status" value="1"/>
</dbReference>
<dbReference type="InterPro" id="IPR021514">
    <property type="entry name" value="DUF3176"/>
</dbReference>
<organism evidence="2 3">
    <name type="scientific">Neurospora tetraspora</name>
    <dbReference type="NCBI Taxonomy" id="94610"/>
    <lineage>
        <taxon>Eukaryota</taxon>
        <taxon>Fungi</taxon>
        <taxon>Dikarya</taxon>
        <taxon>Ascomycota</taxon>
        <taxon>Pezizomycotina</taxon>
        <taxon>Sordariomycetes</taxon>
        <taxon>Sordariomycetidae</taxon>
        <taxon>Sordariales</taxon>
        <taxon>Sordariaceae</taxon>
        <taxon>Neurospora</taxon>
    </lineage>
</organism>
<dbReference type="PANTHER" id="PTHR35394:SF5">
    <property type="entry name" value="DUF3176 DOMAIN-CONTAINING PROTEIN"/>
    <property type="match status" value="1"/>
</dbReference>
<sequence>MVGTTLSGGAPVTTLLAGYYAKLLRWRPCLTSFKTSKMAQSHTRVFDDSTRSRYPPHISDSPSQAYFPIDITEEVINLKPMGADESEEPTRSLLHQVAVTEINDSDSCLLKQRNISGHGGSGGGDSDRLFKDVSETFKDWFTNGWFTEILAVLVSFACAVAIPVVLGVYNHNPVPKLPWDVSLNAVVSVLSTVAKSSLLYTICAALGQDKWDWYDTGTHGLQQQTFMNDSKSKMSHGRERRLKDMETLDQASRGPLGAVKILTSRRTALSPTSLGALVVILSLVVDPFTQQVVSLRERQRLVSSDEVWAARPSAPFFCYRNFEYQTYGSWSMDCAKIFQDAIQAAIWVDPEAYKPPSHAHCPSGNCEWEPFHTIEYCLDNRVIESPTGYCDISFNQSEFNEAYRYYNDTGKHRVMIQDCKHMISPLNITKWSEKPKVVVVDTFRDNEFGGKSMFPNSSQSAYLPSFGSETSVATGFEMAYRNRNYTNKGPSPYLWTRFPTEVITSVPPEENNITNEFGVRIPGPLTIMAHTRYDMVPEVYRSITFSYNVTDWYRPPIELRVNLTEWSALSFCQVERKISVVNGTTVSKVAASKYLQPAYTNIAEEQYNATFWAPEDHIKNNATMFSVLTKDPTGSFSPDEIGPRRYQADNSTGAFCLYKGVFQFFTDPAAWLTQILRATKATSAEGDDDVQIWNVQWGNPRLDDEDPDQMTASRISRRTLPAVMTSITAALNNMNYAATNERITGSYVVRETILVARWEWLTVLFSIEIMGMGYLLYIIFRPRTAAGVWKDSIFAVLYHGLDDGARDTIGHVKNLRDMRKATEYMEVRLDQPKEDNRVVLVRD</sequence>
<dbReference type="GeneID" id="87868257"/>
<dbReference type="AlphaFoldDB" id="A0AAE0JQA3"/>
<reference evidence="2" key="2">
    <citation type="submission" date="2023-06" db="EMBL/GenBank/DDBJ databases">
        <authorList>
            <consortium name="Lawrence Berkeley National Laboratory"/>
            <person name="Haridas S."/>
            <person name="Hensen N."/>
            <person name="Bonometti L."/>
            <person name="Westerberg I."/>
            <person name="Brannstrom I.O."/>
            <person name="Guillou S."/>
            <person name="Cros-Aarteil S."/>
            <person name="Calhoun S."/>
            <person name="Kuo A."/>
            <person name="Mondo S."/>
            <person name="Pangilinan J."/>
            <person name="Riley R."/>
            <person name="Labutti K."/>
            <person name="Andreopoulos B."/>
            <person name="Lipzen A."/>
            <person name="Chen C."/>
            <person name="Yanf M."/>
            <person name="Daum C."/>
            <person name="Ng V."/>
            <person name="Clum A."/>
            <person name="Steindorff A."/>
            <person name="Ohm R."/>
            <person name="Martin F."/>
            <person name="Silar P."/>
            <person name="Natvig D."/>
            <person name="Lalanne C."/>
            <person name="Gautier V."/>
            <person name="Ament-Velasquez S.L."/>
            <person name="Kruys A."/>
            <person name="Hutchinson M.I."/>
            <person name="Powell A.J."/>
            <person name="Barry K."/>
            <person name="Miller A.N."/>
            <person name="Grigoriev I.V."/>
            <person name="Debuchy R."/>
            <person name="Gladieux P."/>
            <person name="Thoren M.H."/>
            <person name="Johannesson H."/>
        </authorList>
    </citation>
    <scope>NUCLEOTIDE SEQUENCE</scope>
    <source>
        <strain evidence="2">CBS 560.94</strain>
    </source>
</reference>
<feature type="transmembrane region" description="Helical" evidence="1">
    <location>
        <begin position="760"/>
        <end position="780"/>
    </location>
</feature>
<reference evidence="2" key="1">
    <citation type="journal article" date="2023" name="Mol. Phylogenet. Evol.">
        <title>Genome-scale phylogeny and comparative genomics of the fungal order Sordariales.</title>
        <authorList>
            <person name="Hensen N."/>
            <person name="Bonometti L."/>
            <person name="Westerberg I."/>
            <person name="Brannstrom I.O."/>
            <person name="Guillou S."/>
            <person name="Cros-Aarteil S."/>
            <person name="Calhoun S."/>
            <person name="Haridas S."/>
            <person name="Kuo A."/>
            <person name="Mondo S."/>
            <person name="Pangilinan J."/>
            <person name="Riley R."/>
            <person name="LaButti K."/>
            <person name="Andreopoulos B."/>
            <person name="Lipzen A."/>
            <person name="Chen C."/>
            <person name="Yan M."/>
            <person name="Daum C."/>
            <person name="Ng V."/>
            <person name="Clum A."/>
            <person name="Steindorff A."/>
            <person name="Ohm R.A."/>
            <person name="Martin F."/>
            <person name="Silar P."/>
            <person name="Natvig D.O."/>
            <person name="Lalanne C."/>
            <person name="Gautier V."/>
            <person name="Ament-Velasquez S.L."/>
            <person name="Kruys A."/>
            <person name="Hutchinson M.I."/>
            <person name="Powell A.J."/>
            <person name="Barry K."/>
            <person name="Miller A.N."/>
            <person name="Grigoriev I.V."/>
            <person name="Debuchy R."/>
            <person name="Gladieux P."/>
            <person name="Hiltunen Thoren M."/>
            <person name="Johannesson H."/>
        </authorList>
    </citation>
    <scope>NUCLEOTIDE SEQUENCE</scope>
    <source>
        <strain evidence="2">CBS 560.94</strain>
    </source>
</reference>
<name>A0AAE0JQA3_9PEZI</name>
<keyword evidence="1" id="KW-0472">Membrane</keyword>
<evidence type="ECO:0000256" key="1">
    <source>
        <dbReference type="SAM" id="Phobius"/>
    </source>
</evidence>
<proteinExistence type="predicted"/>
<dbReference type="Proteomes" id="UP001278500">
    <property type="component" value="Unassembled WGS sequence"/>
</dbReference>
<gene>
    <name evidence="2" type="ORF">B0H65DRAFT_59159</name>
</gene>
<dbReference type="RefSeq" id="XP_062687192.1">
    <property type="nucleotide sequence ID" value="XM_062831103.1"/>
</dbReference>
<evidence type="ECO:0000313" key="2">
    <source>
        <dbReference type="EMBL" id="KAK3355814.1"/>
    </source>
</evidence>
<accession>A0AAE0JQA3</accession>
<keyword evidence="1" id="KW-0812">Transmembrane</keyword>
<protein>
    <submittedName>
        <fullName evidence="2">Uncharacterized protein</fullName>
    </submittedName>
</protein>
<dbReference type="PANTHER" id="PTHR35394">
    <property type="entry name" value="DUF3176 DOMAIN-CONTAINING PROTEIN"/>
    <property type="match status" value="1"/>
</dbReference>